<gene>
    <name evidence="2" type="ORF">ACFY35_29770</name>
</gene>
<accession>A0ABW6WN48</accession>
<comment type="caution">
    <text evidence="2">The sequence shown here is derived from an EMBL/GenBank/DDBJ whole genome shotgun (WGS) entry which is preliminary data.</text>
</comment>
<feature type="transmembrane region" description="Helical" evidence="1">
    <location>
        <begin position="29"/>
        <end position="55"/>
    </location>
</feature>
<keyword evidence="1" id="KW-0472">Membrane</keyword>
<keyword evidence="3" id="KW-1185">Reference proteome</keyword>
<reference evidence="2 3" key="1">
    <citation type="submission" date="2024-10" db="EMBL/GenBank/DDBJ databases">
        <title>The Natural Products Discovery Center: Release of the First 8490 Sequenced Strains for Exploring Actinobacteria Biosynthetic Diversity.</title>
        <authorList>
            <person name="Kalkreuter E."/>
            <person name="Kautsar S.A."/>
            <person name="Yang D."/>
            <person name="Bader C.D."/>
            <person name="Teijaro C.N."/>
            <person name="Fluegel L."/>
            <person name="Davis C.M."/>
            <person name="Simpson J.R."/>
            <person name="Lauterbach L."/>
            <person name="Steele A.D."/>
            <person name="Gui C."/>
            <person name="Meng S."/>
            <person name="Li G."/>
            <person name="Viehrig K."/>
            <person name="Ye F."/>
            <person name="Su P."/>
            <person name="Kiefer A.F."/>
            <person name="Nichols A."/>
            <person name="Cepeda A.J."/>
            <person name="Yan W."/>
            <person name="Fan B."/>
            <person name="Jiang Y."/>
            <person name="Adhikari A."/>
            <person name="Zheng C.-J."/>
            <person name="Schuster L."/>
            <person name="Cowan T.M."/>
            <person name="Smanski M.J."/>
            <person name="Chevrette M.G."/>
            <person name="De Carvalho L.P.S."/>
            <person name="Shen B."/>
        </authorList>
    </citation>
    <scope>NUCLEOTIDE SEQUENCE [LARGE SCALE GENOMIC DNA]</scope>
    <source>
        <strain evidence="2 3">NPDC000087</strain>
    </source>
</reference>
<dbReference type="EMBL" id="JBIAZU010000005">
    <property type="protein sequence ID" value="MFF5293641.1"/>
    <property type="molecule type" value="Genomic_DNA"/>
</dbReference>
<keyword evidence="1" id="KW-1133">Transmembrane helix</keyword>
<sequence>MVTQLGQWYRRWEQRGQRRLAGWSVGRRWAVLVLLPTVLFGCGGAVVAVPVALFANATIAAGRGAPSPDAAADSFLMALGYGQEEGLLPLLDDEHQDDLLAHWRAYRAAMQGTDPPPSRLNVGPLTVGPISEGRAEVTTDVSATWWSIDRPGSGLSYQSQAYPWRIRTREDDGWRVSGVEAPPWCGGYVLASKCRTR</sequence>
<keyword evidence="1" id="KW-0812">Transmembrane</keyword>
<organism evidence="2 3">
    <name type="scientific">Paractinoplanes globisporus</name>
    <dbReference type="NCBI Taxonomy" id="113565"/>
    <lineage>
        <taxon>Bacteria</taxon>
        <taxon>Bacillati</taxon>
        <taxon>Actinomycetota</taxon>
        <taxon>Actinomycetes</taxon>
        <taxon>Micromonosporales</taxon>
        <taxon>Micromonosporaceae</taxon>
        <taxon>Paractinoplanes</taxon>
    </lineage>
</organism>
<dbReference type="Proteomes" id="UP001602245">
    <property type="component" value="Unassembled WGS sequence"/>
</dbReference>
<protein>
    <submittedName>
        <fullName evidence="2">Uncharacterized protein</fullName>
    </submittedName>
</protein>
<name>A0ABW6WN48_9ACTN</name>
<evidence type="ECO:0000313" key="2">
    <source>
        <dbReference type="EMBL" id="MFF5293641.1"/>
    </source>
</evidence>
<dbReference type="RefSeq" id="WP_020513274.1">
    <property type="nucleotide sequence ID" value="NZ_JBIAZU010000005.1"/>
</dbReference>
<evidence type="ECO:0000313" key="3">
    <source>
        <dbReference type="Proteomes" id="UP001602245"/>
    </source>
</evidence>
<proteinExistence type="predicted"/>
<evidence type="ECO:0000256" key="1">
    <source>
        <dbReference type="SAM" id="Phobius"/>
    </source>
</evidence>